<dbReference type="Pfam" id="PF00497">
    <property type="entry name" value="SBP_bac_3"/>
    <property type="match status" value="1"/>
</dbReference>
<dbReference type="SUPFAM" id="SSF53850">
    <property type="entry name" value="Periplasmic binding protein-like II"/>
    <property type="match status" value="1"/>
</dbReference>
<organism evidence="3 4">
    <name type="scientific">Paraburkholderia bryophila</name>
    <dbReference type="NCBI Taxonomy" id="420952"/>
    <lineage>
        <taxon>Bacteria</taxon>
        <taxon>Pseudomonadati</taxon>
        <taxon>Pseudomonadota</taxon>
        <taxon>Betaproteobacteria</taxon>
        <taxon>Burkholderiales</taxon>
        <taxon>Burkholderiaceae</taxon>
        <taxon>Paraburkholderia</taxon>
    </lineage>
</organism>
<name>A0A329BET6_9BURK</name>
<evidence type="ECO:0000256" key="1">
    <source>
        <dbReference type="ARBA" id="ARBA00022729"/>
    </source>
</evidence>
<proteinExistence type="predicted"/>
<dbReference type="EMBL" id="QLTK01000029">
    <property type="protein sequence ID" value="RAS21343.1"/>
    <property type="molecule type" value="Genomic_DNA"/>
</dbReference>
<accession>A0A329BET6</accession>
<dbReference type="Proteomes" id="UP000248918">
    <property type="component" value="Unassembled WGS sequence"/>
</dbReference>
<keyword evidence="1" id="KW-0732">Signal</keyword>
<gene>
    <name evidence="3" type="ORF">BX591_12931</name>
</gene>
<dbReference type="PANTHER" id="PTHR35936:SF17">
    <property type="entry name" value="ARGININE-BINDING EXTRACELLULAR PROTEIN ARTP"/>
    <property type="match status" value="1"/>
</dbReference>
<dbReference type="AlphaFoldDB" id="A0A329BET6"/>
<comment type="caution">
    <text evidence="3">The sequence shown here is derived from an EMBL/GenBank/DDBJ whole genome shotgun (WGS) entry which is preliminary data.</text>
</comment>
<dbReference type="InterPro" id="IPR001638">
    <property type="entry name" value="Solute-binding_3/MltF_N"/>
</dbReference>
<dbReference type="OrthoDB" id="9768183at2"/>
<evidence type="ECO:0000259" key="2">
    <source>
        <dbReference type="SMART" id="SM00062"/>
    </source>
</evidence>
<dbReference type="Gene3D" id="3.40.190.10">
    <property type="entry name" value="Periplasmic binding protein-like II"/>
    <property type="match status" value="2"/>
</dbReference>
<feature type="domain" description="Solute-binding protein family 3/N-terminal" evidence="2">
    <location>
        <begin position="2"/>
        <end position="238"/>
    </location>
</feature>
<dbReference type="PANTHER" id="PTHR35936">
    <property type="entry name" value="MEMBRANE-BOUND LYTIC MUREIN TRANSGLYCOSYLASE F"/>
    <property type="match status" value="1"/>
</dbReference>
<dbReference type="SMART" id="SM00062">
    <property type="entry name" value="PBPb"/>
    <property type="match status" value="1"/>
</dbReference>
<dbReference type="RefSeq" id="WP_111934790.1">
    <property type="nucleotide sequence ID" value="NZ_CADFFP010000028.1"/>
</dbReference>
<protein>
    <submittedName>
        <fullName evidence="3">Amino acid ABC transporter substrate-binding protein (PAAT family)</fullName>
    </submittedName>
</protein>
<evidence type="ECO:0000313" key="3">
    <source>
        <dbReference type="EMBL" id="RAS21343.1"/>
    </source>
</evidence>
<sequence>MKVTIAYIEEPPFGWTSPDGTATGADLDLADAVLRAIGVTRIEHCLTTFSELLAGVEAGRWDMNVPLFVTPDRAAKVAFSLPVWAIGDGFLVRAGNPKALDSYASVAQRSDARLGIIAGQVQHDAATLAGVPAGQILVFEQQADAIEAVRSGEIDAYASTALGNRILAERIGSAVESIDHKTGSEGQQRPPVGAFSFNRNNSELIHAVDGQLRLYLGSTGHRARMARFGLTAKEIDPVLECRSV</sequence>
<evidence type="ECO:0000313" key="4">
    <source>
        <dbReference type="Proteomes" id="UP000248918"/>
    </source>
</evidence>
<reference evidence="3 4" key="1">
    <citation type="submission" date="2018-06" db="EMBL/GenBank/DDBJ databases">
        <title>Genomic Encyclopedia of Type Strains, Phase III (KMG-III): the genomes of soil and plant-associated and newly described type strains.</title>
        <authorList>
            <person name="Whitman W."/>
        </authorList>
    </citation>
    <scope>NUCLEOTIDE SEQUENCE [LARGE SCALE GENOMIC DNA]</scope>
    <source>
        <strain evidence="3 4">LMG 23644</strain>
    </source>
</reference>